<keyword evidence="3" id="KW-1185">Reference proteome</keyword>
<evidence type="ECO:0000313" key="3">
    <source>
        <dbReference type="Proteomes" id="UP000586722"/>
    </source>
</evidence>
<proteinExistence type="predicted"/>
<dbReference type="PANTHER" id="PTHR43437">
    <property type="entry name" value="HYDROXYACYL-THIOESTER DEHYDRATASE TYPE 2, MITOCHONDRIAL-RELATED"/>
    <property type="match status" value="1"/>
</dbReference>
<name>A0A7X5F3I3_9HYPH</name>
<dbReference type="EMBL" id="JAABLQ010000001">
    <property type="protein sequence ID" value="NBN79117.1"/>
    <property type="molecule type" value="Genomic_DNA"/>
</dbReference>
<sequence>MTPADPLPHRRSWTPSQAEFDAFAAVSGDDNPIHVDPAFSARTRFGRTVSHGMLIYTRVFGLLGELFPGHRHQAQALMFPHPAFAGEELVIELERGVATGSVGIRVSRAATGEEVLTGLATLEGGA</sequence>
<dbReference type="GO" id="GO:0019171">
    <property type="term" value="F:(3R)-hydroxyacyl-[acyl-carrier-protein] dehydratase activity"/>
    <property type="evidence" value="ECO:0007669"/>
    <property type="project" value="TreeGrafter"/>
</dbReference>
<evidence type="ECO:0000259" key="1">
    <source>
        <dbReference type="Pfam" id="PF01575"/>
    </source>
</evidence>
<evidence type="ECO:0000313" key="2">
    <source>
        <dbReference type="EMBL" id="NBN79117.1"/>
    </source>
</evidence>
<dbReference type="InterPro" id="IPR050965">
    <property type="entry name" value="UPF0336/Enoyl-CoA_hydratase"/>
</dbReference>
<dbReference type="PRINTS" id="PR01483">
    <property type="entry name" value="FASYNTHASE"/>
</dbReference>
<dbReference type="SUPFAM" id="SSF54637">
    <property type="entry name" value="Thioesterase/thiol ester dehydrase-isomerase"/>
    <property type="match status" value="1"/>
</dbReference>
<dbReference type="AlphaFoldDB" id="A0A7X5F3I3"/>
<dbReference type="Gene3D" id="3.10.129.10">
    <property type="entry name" value="Hotdog Thioesterase"/>
    <property type="match status" value="1"/>
</dbReference>
<dbReference type="GO" id="GO:0005835">
    <property type="term" value="C:fatty acid synthase complex"/>
    <property type="evidence" value="ECO:0007669"/>
    <property type="project" value="InterPro"/>
</dbReference>
<feature type="domain" description="MaoC-like" evidence="1">
    <location>
        <begin position="5"/>
        <end position="95"/>
    </location>
</feature>
<dbReference type="GO" id="GO:0004312">
    <property type="term" value="F:fatty acid synthase activity"/>
    <property type="evidence" value="ECO:0007669"/>
    <property type="project" value="InterPro"/>
</dbReference>
<organism evidence="2 3">
    <name type="scientific">Pannonibacter tanglangensis</name>
    <dbReference type="NCBI Taxonomy" id="2750084"/>
    <lineage>
        <taxon>Bacteria</taxon>
        <taxon>Pseudomonadati</taxon>
        <taxon>Pseudomonadota</taxon>
        <taxon>Alphaproteobacteria</taxon>
        <taxon>Hyphomicrobiales</taxon>
        <taxon>Stappiaceae</taxon>
        <taxon>Pannonibacter</taxon>
    </lineage>
</organism>
<dbReference type="InterPro" id="IPR002539">
    <property type="entry name" value="MaoC-like_dom"/>
</dbReference>
<dbReference type="InterPro" id="IPR029069">
    <property type="entry name" value="HotDog_dom_sf"/>
</dbReference>
<comment type="caution">
    <text evidence="2">The sequence shown here is derived from an EMBL/GenBank/DDBJ whole genome shotgun (WGS) entry which is preliminary data.</text>
</comment>
<reference evidence="3" key="1">
    <citation type="submission" date="2020-01" db="EMBL/GenBank/DDBJ databases">
        <authorList>
            <person name="Fang Y."/>
            <person name="Sun R."/>
            <person name="Nie L."/>
            <person name="He J."/>
            <person name="Hao L."/>
            <person name="Wang L."/>
            <person name="Su S."/>
            <person name="Lv E."/>
            <person name="Zhang Z."/>
            <person name="Xie R."/>
            <person name="Liu H."/>
        </authorList>
    </citation>
    <scope>NUCLEOTIDE SEQUENCE [LARGE SCALE GENOMIC DNA]</scope>
    <source>
        <strain evidence="3">XCT-53</strain>
    </source>
</reference>
<dbReference type="RefSeq" id="WP_161708828.1">
    <property type="nucleotide sequence ID" value="NZ_JAABLQ010000001.1"/>
</dbReference>
<accession>A0A7X5F3I3</accession>
<protein>
    <submittedName>
        <fullName evidence="2">Hydratase</fullName>
    </submittedName>
</protein>
<dbReference type="Proteomes" id="UP000586722">
    <property type="component" value="Unassembled WGS sequence"/>
</dbReference>
<dbReference type="Pfam" id="PF01575">
    <property type="entry name" value="MaoC_dehydratas"/>
    <property type="match status" value="1"/>
</dbReference>
<dbReference type="PANTHER" id="PTHR43437:SF3">
    <property type="entry name" value="HYDROXYACYL-THIOESTER DEHYDRATASE TYPE 2, MITOCHONDRIAL"/>
    <property type="match status" value="1"/>
</dbReference>
<dbReference type="GO" id="GO:0006633">
    <property type="term" value="P:fatty acid biosynthetic process"/>
    <property type="evidence" value="ECO:0007669"/>
    <property type="project" value="InterPro"/>
</dbReference>
<gene>
    <name evidence="2" type="ORF">GWI72_12635</name>
</gene>
<dbReference type="InterPro" id="IPR003965">
    <property type="entry name" value="Fatty_acid_synthase"/>
</dbReference>